<dbReference type="InterPro" id="IPR008964">
    <property type="entry name" value="Invasin/intimin_cell_adhesion"/>
</dbReference>
<evidence type="ECO:0000259" key="3">
    <source>
        <dbReference type="PROSITE" id="PS51127"/>
    </source>
</evidence>
<comment type="caution">
    <text evidence="5">The sequence shown here is derived from an EMBL/GenBank/DDBJ whole genome shotgun (WGS) entry which is preliminary data.</text>
</comment>
<feature type="domain" description="SLH" evidence="4">
    <location>
        <begin position="91"/>
        <end position="159"/>
    </location>
</feature>
<dbReference type="SUPFAM" id="SSF49464">
    <property type="entry name" value="Carboxypeptidase regulatory domain-like"/>
    <property type="match status" value="1"/>
</dbReference>
<evidence type="ECO:0000256" key="2">
    <source>
        <dbReference type="SAM" id="SignalP"/>
    </source>
</evidence>
<dbReference type="EMBL" id="MPDK01000027">
    <property type="protein sequence ID" value="PWI56756.1"/>
    <property type="molecule type" value="Genomic_DNA"/>
</dbReference>
<dbReference type="RefSeq" id="WP_109431454.1">
    <property type="nucleotide sequence ID" value="NZ_MPDK01000027.1"/>
</dbReference>
<evidence type="ECO:0000259" key="4">
    <source>
        <dbReference type="PROSITE" id="PS51272"/>
    </source>
</evidence>
<feature type="domain" description="SLH" evidence="4">
    <location>
        <begin position="27"/>
        <end position="90"/>
    </location>
</feature>
<evidence type="ECO:0000256" key="1">
    <source>
        <dbReference type="ARBA" id="ARBA00010116"/>
    </source>
</evidence>
<evidence type="ECO:0000313" key="5">
    <source>
        <dbReference type="EMBL" id="PWI56756.1"/>
    </source>
</evidence>
<dbReference type="InterPro" id="IPR008969">
    <property type="entry name" value="CarboxyPept-like_regulatory"/>
</dbReference>
<dbReference type="SMART" id="SM00634">
    <property type="entry name" value="BID_1"/>
    <property type="match status" value="1"/>
</dbReference>
<dbReference type="InterPro" id="IPR015889">
    <property type="entry name" value="Intradiol_dOase_core"/>
</dbReference>
<keyword evidence="6" id="KW-1185">Reference proteome</keyword>
<dbReference type="Pfam" id="PF02369">
    <property type="entry name" value="Big_1"/>
    <property type="match status" value="1"/>
</dbReference>
<dbReference type="Gene3D" id="2.60.130.10">
    <property type="entry name" value="Aromatic compound dioxygenase"/>
    <property type="match status" value="1"/>
</dbReference>
<feature type="domain" description="Big-1" evidence="3">
    <location>
        <begin position="212"/>
        <end position="306"/>
    </location>
</feature>
<evidence type="ECO:0000313" key="6">
    <source>
        <dbReference type="Proteomes" id="UP000245380"/>
    </source>
</evidence>
<comment type="similarity">
    <text evidence="1">Belongs to the intimin/invasin family.</text>
</comment>
<dbReference type="OrthoDB" id="2374334at2"/>
<dbReference type="Gene3D" id="2.60.40.10">
    <property type="entry name" value="Immunoglobulins"/>
    <property type="match status" value="1"/>
</dbReference>
<proteinExistence type="inferred from homology"/>
<dbReference type="InterPro" id="IPR003344">
    <property type="entry name" value="Big_1_dom"/>
</dbReference>
<evidence type="ECO:0008006" key="7">
    <source>
        <dbReference type="Google" id="ProtNLM"/>
    </source>
</evidence>
<keyword evidence="2" id="KW-0732">Signal</keyword>
<dbReference type="SUPFAM" id="SSF49373">
    <property type="entry name" value="Invasin/intimin cell-adhesion fragments"/>
    <property type="match status" value="2"/>
</dbReference>
<organism evidence="5 6">
    <name type="scientific">Sulfoacidibacillus thermotolerans</name>
    <name type="common">Acidibacillus sulfuroxidans</name>
    <dbReference type="NCBI Taxonomy" id="1765684"/>
    <lineage>
        <taxon>Bacteria</taxon>
        <taxon>Bacillati</taxon>
        <taxon>Bacillota</taxon>
        <taxon>Bacilli</taxon>
        <taxon>Bacillales</taxon>
        <taxon>Alicyclobacillaceae</taxon>
        <taxon>Sulfoacidibacillus</taxon>
    </lineage>
</organism>
<reference evidence="5 6" key="1">
    <citation type="submission" date="2016-11" db="EMBL/GenBank/DDBJ databases">
        <title>Comparative genomics of Acidibacillus ferroxidans species.</title>
        <authorList>
            <person name="Oliveira G."/>
            <person name="Nunes G."/>
            <person name="Oliveira R."/>
            <person name="Araujo F."/>
            <person name="Salim A."/>
            <person name="Scholte L."/>
            <person name="Morais D."/>
            <person name="Nancucheo I."/>
            <person name="Johnson D.B."/>
            <person name="Grail B."/>
            <person name="Bittencourt J."/>
            <person name="Valadares R."/>
        </authorList>
    </citation>
    <scope>NUCLEOTIDE SEQUENCE [LARGE SCALE GENOMIC DNA]</scope>
    <source>
        <strain evidence="5 6">Y002</strain>
    </source>
</reference>
<dbReference type="PROSITE" id="PS51127">
    <property type="entry name" value="BIG1"/>
    <property type="match status" value="1"/>
</dbReference>
<dbReference type="GO" id="GO:0016702">
    <property type="term" value="F:oxidoreductase activity, acting on single donors with incorporation of molecular oxygen, incorporation of two atoms of oxygen"/>
    <property type="evidence" value="ECO:0007669"/>
    <property type="project" value="InterPro"/>
</dbReference>
<protein>
    <recommendedName>
        <fullName evidence="7">Attaching and effacing protein</fullName>
    </recommendedName>
</protein>
<dbReference type="GO" id="GO:0005506">
    <property type="term" value="F:iron ion binding"/>
    <property type="evidence" value="ECO:0007669"/>
    <property type="project" value="InterPro"/>
</dbReference>
<gene>
    <name evidence="5" type="ORF">BM613_12070</name>
</gene>
<accession>A0A2U3D649</accession>
<name>A0A2U3D649_SULT2</name>
<sequence length="1525" mass="155024">MKRSLSSIAAAALVLGSLAPAAFAATTSSSYTDLAGYSWAAQDINSLSAQGYIHGYSNGTFQPGAYVTRGQFLAYFMNAMAAVTGVKPHNAGKVFKDVEPGNWAYEYVSAAYRAGWINPYWLNVKIGSNFNENYRASRGDAASFFVAAMEKTGIISSTNGMSPLAYAESIGLFDGIPNGQDTIYLNRAAAAVVLQNMLNFASNPTMTETPASETLSLSSNTLVADGTSTDTVTAKVVDANGNPVPGIVVNFTSSNTSSATVQPTATTDSNGVATATVTAGTTAGSTAIMATVGNVTKAVVLTVTPTVSTITNSLGNLSVQGQSVGSGSSAAPAVAAVDHGVTVSTTVTNAAGNLQFGLDLQYLVSTSSNITATADGTTLVASQLSAPVVIGNNTYNAVYSVPVNSQGVASATFTSSASSTQPFNVVVRAPLTVNGQPVQSNQATIQWGIPGTLVLTPLYSNTPDNLNFSTASNPTAGLVPVVATILPASGSQSVSGQTIQFTLSNFNQPNGTNGNVYFTDASGVTPVAGNSILSGSGTVTYDAVTNASGQAIAYINANQPETNNVAEPGAQVQASVSAEVVNGGSSTGTSTFVWGTTGYPSQVANISPSQSLNVITPSASTTNEETATSGSKVTFSGTVEDASGNPVANARLVITDWNAVNGTENNMDSDSYVPSGSATSQLFSGTSFDVVTTNAQGQFTFTTTATVPVTQSVENSSNTYYVYYAPDTLSVVEGQSLPQGLIPLTIDGSGNNALNVLWQQGQTVQAVGVNHNAMQTQYNALTDVPTTFNFSNISGSSEGLYAAAYNQNGQVIAPSSSNQFANYSLTYTITTPSGIAITQVGDANLSSINNALNSQFAEITGVTATLTNGGALMLNSVTGYTTSGALQTITNINNSSVLGNAGSGMIPFTVNSYGATATANGISGSVNVSVSATNTQTSTAEGGASGTITANFTPASAFASLGVASSLQQMQDYTPLVDTNAPLPSSIEVSGSAYGATGSPSNNNVGTFIVAPFNNFVNLATIPTQGFSYNISGTKSGDVYSVDGYVVPGNPQTATVNVQPDGVVSVNNTPLWADPNGGTVVGYGQSGTTTYVLVQGQAGTSTTPFTLYSVSSNGALAEVASYPVPNVNLPTLPATYFGFSTSGSTLSLEYNNSSFAGLTTVGASSTSSAPSLTLTPVQIATVQVSDEYVEQPTFTVSNTLTSSTATVTGNFSSAQTGLGSIVAGPSTISAPANSSQTVTFEAMDQFGNPVPNQSFYIQPNQPGLWITAVNGQQLTGTVNMGTATQPSNQTENTPVPLFGNALNLGYQSVSATGITAYHLNGTEPVVSLETGANGEVTVTLADGNVTYITAPNNSETAQFEVAPSVQINSTIDLTTEITQTSTDTVGTLPVTWNGQQPLSASATTITSTSTSTSDEYTTTLTVTDVYGNLVTGLSSSDITLTSINDGTNSSVTPTLVSSFPSTPSTGEYTVVSDGSGTYTITIYDNNSGAFTTGNPAVNISVVNGTASSPVDQNIAGGATATTTAN</sequence>
<dbReference type="InterPro" id="IPR013783">
    <property type="entry name" value="Ig-like_fold"/>
</dbReference>
<dbReference type="Pfam" id="PF00395">
    <property type="entry name" value="SLH"/>
    <property type="match status" value="1"/>
</dbReference>
<feature type="chain" id="PRO_5015788215" description="Attaching and effacing protein" evidence="2">
    <location>
        <begin position="25"/>
        <end position="1525"/>
    </location>
</feature>
<dbReference type="InterPro" id="IPR001119">
    <property type="entry name" value="SLH_dom"/>
</dbReference>
<feature type="signal peptide" evidence="2">
    <location>
        <begin position="1"/>
        <end position="24"/>
    </location>
</feature>
<dbReference type="PROSITE" id="PS51272">
    <property type="entry name" value="SLH"/>
    <property type="match status" value="2"/>
</dbReference>
<dbReference type="Proteomes" id="UP000245380">
    <property type="component" value="Unassembled WGS sequence"/>
</dbReference>